<evidence type="ECO:0000313" key="2">
    <source>
        <dbReference type="EMBL" id="UYM18669.1"/>
    </source>
</evidence>
<sequence>MRIKVLDFSSLLLGTLLLSTLSLAQEDGWQTLDSVQARSTHQTINLLIPEAFQGKSIASIRFHAANGDIRMNYAKLFLNDGDNINFSIQRTVHAGHNSRMIPVKIGNRTLTKVSLFYRVQQKDNVRVTLQAQLSEEN</sequence>
<keyword evidence="3" id="KW-1185">Reference proteome</keyword>
<keyword evidence="1" id="KW-0732">Signal</keyword>
<feature type="chain" id="PRO_5046447425" evidence="1">
    <location>
        <begin position="25"/>
        <end position="137"/>
    </location>
</feature>
<name>A0ABY6H235_9GAMM</name>
<gene>
    <name evidence="2" type="ORF">NX720_12445</name>
</gene>
<dbReference type="EMBL" id="CP103300">
    <property type="protein sequence ID" value="UYM18669.1"/>
    <property type="molecule type" value="Genomic_DNA"/>
</dbReference>
<organism evidence="2 3">
    <name type="scientific">Endozoicomonas euniceicola</name>
    <dbReference type="NCBI Taxonomy" id="1234143"/>
    <lineage>
        <taxon>Bacteria</taxon>
        <taxon>Pseudomonadati</taxon>
        <taxon>Pseudomonadota</taxon>
        <taxon>Gammaproteobacteria</taxon>
        <taxon>Oceanospirillales</taxon>
        <taxon>Endozoicomonadaceae</taxon>
        <taxon>Endozoicomonas</taxon>
    </lineage>
</organism>
<proteinExistence type="predicted"/>
<accession>A0ABY6H235</accession>
<evidence type="ECO:0000256" key="1">
    <source>
        <dbReference type="SAM" id="SignalP"/>
    </source>
</evidence>
<feature type="signal peptide" evidence="1">
    <location>
        <begin position="1"/>
        <end position="24"/>
    </location>
</feature>
<reference evidence="2" key="1">
    <citation type="submission" date="2022-10" db="EMBL/GenBank/DDBJ databases">
        <title>Completed Genome Sequence of two octocoral isolated bacterium, Endozoicomonas euniceicola EF212T and Endozoicomonas gorgoniicola PS125T.</title>
        <authorList>
            <person name="Chiou Y.-J."/>
            <person name="Chen Y.-H."/>
        </authorList>
    </citation>
    <scope>NUCLEOTIDE SEQUENCE</scope>
    <source>
        <strain evidence="2">EF212</strain>
    </source>
</reference>
<evidence type="ECO:0000313" key="3">
    <source>
        <dbReference type="Proteomes" id="UP001163255"/>
    </source>
</evidence>
<dbReference type="RefSeq" id="WP_262601423.1">
    <property type="nucleotide sequence ID" value="NZ_CP103300.1"/>
</dbReference>
<protein>
    <submittedName>
        <fullName evidence="2">Uncharacterized protein</fullName>
    </submittedName>
</protein>
<dbReference type="Proteomes" id="UP001163255">
    <property type="component" value="Chromosome"/>
</dbReference>